<comment type="caution">
    <text evidence="12">The sequence shown here is derived from an EMBL/GenBank/DDBJ whole genome shotgun (WGS) entry which is preliminary data.</text>
</comment>
<organism evidence="12 13">
    <name type="scientific">Nocardioides aromaticivorans</name>
    <dbReference type="NCBI Taxonomy" id="200618"/>
    <lineage>
        <taxon>Bacteria</taxon>
        <taxon>Bacillati</taxon>
        <taxon>Actinomycetota</taxon>
        <taxon>Actinomycetes</taxon>
        <taxon>Propionibacteriales</taxon>
        <taxon>Nocardioidaceae</taxon>
        <taxon>Nocardioides</taxon>
    </lineage>
</organism>
<protein>
    <submittedName>
        <fullName evidence="12">2,4-dienoyl-CoA reductase (NADPH2)</fullName>
        <ecNumber evidence="12">1.3.1.34</ecNumber>
    </submittedName>
</protein>
<evidence type="ECO:0000256" key="3">
    <source>
        <dbReference type="ARBA" id="ARBA00011048"/>
    </source>
</evidence>
<dbReference type="Gene3D" id="3.50.50.60">
    <property type="entry name" value="FAD/NAD(P)-binding domain"/>
    <property type="match status" value="1"/>
</dbReference>
<dbReference type="PANTHER" id="PTHR42917">
    <property type="entry name" value="2,4-DIENOYL-COA REDUCTASE"/>
    <property type="match status" value="1"/>
</dbReference>
<evidence type="ECO:0000256" key="5">
    <source>
        <dbReference type="ARBA" id="ARBA00022643"/>
    </source>
</evidence>
<keyword evidence="4" id="KW-0285">Flavoprotein</keyword>
<comment type="cofactor">
    <cofactor evidence="2">
        <name>[4Fe-4S] cluster</name>
        <dbReference type="ChEBI" id="CHEBI:49883"/>
    </cofactor>
</comment>
<keyword evidence="9" id="KW-0411">Iron-sulfur</keyword>
<dbReference type="SUPFAM" id="SSF51395">
    <property type="entry name" value="FMN-linked oxidoreductases"/>
    <property type="match status" value="1"/>
</dbReference>
<dbReference type="RefSeq" id="WP_308645549.1">
    <property type="nucleotide sequence ID" value="NZ_JACBZM010000001.1"/>
</dbReference>
<keyword evidence="5" id="KW-0288">FMN</keyword>
<dbReference type="SUPFAM" id="SSF51905">
    <property type="entry name" value="FAD/NAD(P)-binding domain"/>
    <property type="match status" value="1"/>
</dbReference>
<feature type="domain" description="FAD/NAD(P)-binding" evidence="11">
    <location>
        <begin position="390"/>
        <end position="504"/>
    </location>
</feature>
<keyword evidence="7 12" id="KW-0560">Oxidoreductase</keyword>
<dbReference type="PANTHER" id="PTHR42917:SF2">
    <property type="entry name" value="2,4-DIENOYL-COA REDUCTASE [(2E)-ENOYL-COA-PRODUCING]"/>
    <property type="match status" value="1"/>
</dbReference>
<dbReference type="GO" id="GO:0008670">
    <property type="term" value="F:2,4-dienoyl-CoA reductase (NADPH) activity"/>
    <property type="evidence" value="ECO:0007669"/>
    <property type="project" value="UniProtKB-EC"/>
</dbReference>
<keyword evidence="8" id="KW-0408">Iron</keyword>
<evidence type="ECO:0000256" key="7">
    <source>
        <dbReference type="ARBA" id="ARBA00023002"/>
    </source>
</evidence>
<name>A0A7Y9ZKQ9_9ACTN</name>
<evidence type="ECO:0000256" key="2">
    <source>
        <dbReference type="ARBA" id="ARBA00001966"/>
    </source>
</evidence>
<dbReference type="GO" id="GO:0051536">
    <property type="term" value="F:iron-sulfur cluster binding"/>
    <property type="evidence" value="ECO:0007669"/>
    <property type="project" value="UniProtKB-KW"/>
</dbReference>
<dbReference type="GO" id="GO:0046872">
    <property type="term" value="F:metal ion binding"/>
    <property type="evidence" value="ECO:0007669"/>
    <property type="project" value="UniProtKB-KW"/>
</dbReference>
<evidence type="ECO:0000313" key="13">
    <source>
        <dbReference type="Proteomes" id="UP000562045"/>
    </source>
</evidence>
<dbReference type="EC" id="1.3.1.34" evidence="12"/>
<dbReference type="GO" id="GO:0010181">
    <property type="term" value="F:FMN binding"/>
    <property type="evidence" value="ECO:0007669"/>
    <property type="project" value="InterPro"/>
</dbReference>
<dbReference type="Pfam" id="PF00724">
    <property type="entry name" value="Oxidored_FMN"/>
    <property type="match status" value="1"/>
</dbReference>
<dbReference type="Gene3D" id="3.40.50.720">
    <property type="entry name" value="NAD(P)-binding Rossmann-like Domain"/>
    <property type="match status" value="1"/>
</dbReference>
<keyword evidence="6" id="KW-0479">Metal-binding</keyword>
<evidence type="ECO:0000256" key="6">
    <source>
        <dbReference type="ARBA" id="ARBA00022723"/>
    </source>
</evidence>
<gene>
    <name evidence="12" type="ORF">BJ993_002376</name>
</gene>
<feature type="domain" description="NADH:flavin oxidoreductase/NADH oxidase N-terminal" evidence="10">
    <location>
        <begin position="20"/>
        <end position="346"/>
    </location>
</feature>
<dbReference type="EMBL" id="JACBZM010000001">
    <property type="protein sequence ID" value="NYI45296.1"/>
    <property type="molecule type" value="Genomic_DNA"/>
</dbReference>
<dbReference type="InterPro" id="IPR013785">
    <property type="entry name" value="Aldolase_TIM"/>
</dbReference>
<evidence type="ECO:0000256" key="9">
    <source>
        <dbReference type="ARBA" id="ARBA00023014"/>
    </source>
</evidence>
<evidence type="ECO:0000259" key="11">
    <source>
        <dbReference type="Pfam" id="PF07992"/>
    </source>
</evidence>
<dbReference type="SUPFAM" id="SSF51971">
    <property type="entry name" value="Nucleotide-binding domain"/>
    <property type="match status" value="1"/>
</dbReference>
<sequence>MTGQAGRDALSGNETFPYAFSPFTIGPMTVRNRLVALPAGTSMVERGVPTHGDVEHFERLAAGGVGMIVGGAIVVHPTTTLRSRKLVEAYADEVVPALRDKVEVVHRHGAKFVGQLVHLGREFIGGESDRPPVAPSAIKTPRDAYPPHELTVREIDDIVEGWRVSTANLVKAGLDGVEIHAAHGYLVAQFFSPLTNHRTDAFGGSFDNRMRFAHLVVEAMRSVMPDDFVLGVRLSGEEEIPGGMGIDDCVRIAEDLAGLGVDYFSITHGTRGKYVKDSSNADAVAVPSAARVRAATGVPTLVGQRIRDVATADAVVRAGHADLVGMARALIADPELPLKSATGRLDEVRGCLGINQDCRAFDPHLHCAVNAEIGRGRHPAVGVRVATPKQVYVIGGGPAGLEAARVAAGRGHAVTLFEGAGQLGGAVRVAAAAPHRATLIDVVDHLERELKRLRVDVNLGASIDAEDLAEIRTMADHVVVATGSRPADLPSPSPGSTVVTVDDVLLGRLPDLPDPAGRHALVYDEDDGFWPAYSAAEALARAGWRTRLVTPLTALASRIPAESVGPLLGRLATADVDLVVGHRLHMAPDGPLLLSGAFGGEPEEIAPALVVWHQPRVPVLPGGLTDPAAAEGEPAPVSVIGDSLAPRRTGHAIAEGYRLGAEI</sequence>
<dbReference type="Proteomes" id="UP000562045">
    <property type="component" value="Unassembled WGS sequence"/>
</dbReference>
<comment type="cofactor">
    <cofactor evidence="1">
        <name>FMN</name>
        <dbReference type="ChEBI" id="CHEBI:58210"/>
    </cofactor>
</comment>
<dbReference type="InterPro" id="IPR051793">
    <property type="entry name" value="NADH:flavin_oxidoreductase"/>
</dbReference>
<evidence type="ECO:0000256" key="4">
    <source>
        <dbReference type="ARBA" id="ARBA00022630"/>
    </source>
</evidence>
<dbReference type="InterPro" id="IPR036188">
    <property type="entry name" value="FAD/NAD-bd_sf"/>
</dbReference>
<dbReference type="Pfam" id="PF07992">
    <property type="entry name" value="Pyr_redox_2"/>
    <property type="match status" value="1"/>
</dbReference>
<comment type="similarity">
    <text evidence="3">In the N-terminal section; belongs to the NADH:flavin oxidoreductase/NADH oxidase family.</text>
</comment>
<proteinExistence type="inferred from homology"/>
<evidence type="ECO:0000256" key="8">
    <source>
        <dbReference type="ARBA" id="ARBA00023004"/>
    </source>
</evidence>
<reference evidence="12 13" key="1">
    <citation type="submission" date="2020-07" db="EMBL/GenBank/DDBJ databases">
        <title>Sequencing the genomes of 1000 actinobacteria strains.</title>
        <authorList>
            <person name="Klenk H.-P."/>
        </authorList>
    </citation>
    <scope>NUCLEOTIDE SEQUENCE [LARGE SCALE GENOMIC DNA]</scope>
    <source>
        <strain evidence="12 13">DSM 15131</strain>
    </source>
</reference>
<accession>A0A7Y9ZKQ9</accession>
<dbReference type="AlphaFoldDB" id="A0A7Y9ZKQ9"/>
<dbReference type="Gene3D" id="3.20.20.70">
    <property type="entry name" value="Aldolase class I"/>
    <property type="match status" value="1"/>
</dbReference>
<evidence type="ECO:0000259" key="10">
    <source>
        <dbReference type="Pfam" id="PF00724"/>
    </source>
</evidence>
<dbReference type="PRINTS" id="PR00368">
    <property type="entry name" value="FADPNR"/>
</dbReference>
<evidence type="ECO:0000256" key="1">
    <source>
        <dbReference type="ARBA" id="ARBA00001917"/>
    </source>
</evidence>
<dbReference type="InterPro" id="IPR023753">
    <property type="entry name" value="FAD/NAD-binding_dom"/>
</dbReference>
<dbReference type="InterPro" id="IPR001155">
    <property type="entry name" value="OxRdtase_FMN_N"/>
</dbReference>
<evidence type="ECO:0000313" key="12">
    <source>
        <dbReference type="EMBL" id="NYI45296.1"/>
    </source>
</evidence>